<reference evidence="11" key="2">
    <citation type="journal article" date="2021" name="Genome Biol. Evol.">
        <title>Developing a high-quality reference genome for a parasitic bivalve with doubly uniparental inheritance (Bivalvia: Unionida).</title>
        <authorList>
            <person name="Smith C.H."/>
        </authorList>
    </citation>
    <scope>NUCLEOTIDE SEQUENCE</scope>
    <source>
        <strain evidence="11">CHS0354</strain>
        <tissue evidence="11">Mantle</tissue>
    </source>
</reference>
<feature type="transmembrane region" description="Helical" evidence="9">
    <location>
        <begin position="12"/>
        <end position="37"/>
    </location>
</feature>
<dbReference type="EMBL" id="JAEAOA010001913">
    <property type="protein sequence ID" value="KAK3610004.1"/>
    <property type="molecule type" value="Genomic_DNA"/>
</dbReference>
<dbReference type="GO" id="GO:0004930">
    <property type="term" value="F:G protein-coupled receptor activity"/>
    <property type="evidence" value="ECO:0007669"/>
    <property type="project" value="UniProtKB-KW"/>
</dbReference>
<dbReference type="PROSITE" id="PS50262">
    <property type="entry name" value="G_PROTEIN_RECEP_F1_2"/>
    <property type="match status" value="1"/>
</dbReference>
<evidence type="ECO:0000313" key="12">
    <source>
        <dbReference type="Proteomes" id="UP001195483"/>
    </source>
</evidence>
<evidence type="ECO:0000256" key="7">
    <source>
        <dbReference type="ARBA" id="ARBA00023224"/>
    </source>
</evidence>
<accession>A0AAE0WDA3</accession>
<feature type="transmembrane region" description="Helical" evidence="9">
    <location>
        <begin position="175"/>
        <end position="204"/>
    </location>
</feature>
<evidence type="ECO:0000259" key="10">
    <source>
        <dbReference type="PROSITE" id="PS50262"/>
    </source>
</evidence>
<evidence type="ECO:0000256" key="2">
    <source>
        <dbReference type="ARBA" id="ARBA00022692"/>
    </source>
</evidence>
<dbReference type="SUPFAM" id="SSF81321">
    <property type="entry name" value="Family A G protein-coupled receptor-like"/>
    <property type="match status" value="1"/>
</dbReference>
<dbReference type="Gene3D" id="1.20.1070.10">
    <property type="entry name" value="Rhodopsin 7-helix transmembrane proteins"/>
    <property type="match status" value="1"/>
</dbReference>
<feature type="transmembrane region" description="Helical" evidence="9">
    <location>
        <begin position="49"/>
        <end position="69"/>
    </location>
</feature>
<dbReference type="Proteomes" id="UP001195483">
    <property type="component" value="Unassembled WGS sequence"/>
</dbReference>
<feature type="transmembrane region" description="Helical" evidence="9">
    <location>
        <begin position="276"/>
        <end position="298"/>
    </location>
</feature>
<comment type="caution">
    <text evidence="11">The sequence shown here is derived from an EMBL/GenBank/DDBJ whole genome shotgun (WGS) entry which is preliminary data.</text>
</comment>
<keyword evidence="7 8" id="KW-0807">Transducer</keyword>
<reference evidence="11" key="3">
    <citation type="submission" date="2023-05" db="EMBL/GenBank/DDBJ databases">
        <authorList>
            <person name="Smith C.H."/>
        </authorList>
    </citation>
    <scope>NUCLEOTIDE SEQUENCE</scope>
    <source>
        <strain evidence="11">CHS0354</strain>
        <tissue evidence="11">Mantle</tissue>
    </source>
</reference>
<evidence type="ECO:0000256" key="8">
    <source>
        <dbReference type="RuleBase" id="RU000688"/>
    </source>
</evidence>
<feature type="transmembrane region" description="Helical" evidence="9">
    <location>
        <begin position="121"/>
        <end position="144"/>
    </location>
</feature>
<dbReference type="InterPro" id="IPR017452">
    <property type="entry name" value="GPCR_Rhodpsn_7TM"/>
</dbReference>
<keyword evidence="2 8" id="KW-0812">Transmembrane</keyword>
<comment type="subcellular location">
    <subcellularLocation>
        <location evidence="1">Membrane</location>
        <topology evidence="1">Multi-pass membrane protein</topology>
    </subcellularLocation>
</comment>
<dbReference type="Pfam" id="PF00001">
    <property type="entry name" value="7tm_1"/>
    <property type="match status" value="1"/>
</dbReference>
<evidence type="ECO:0000313" key="11">
    <source>
        <dbReference type="EMBL" id="KAK3610004.1"/>
    </source>
</evidence>
<organism evidence="11 12">
    <name type="scientific">Potamilus streckersoni</name>
    <dbReference type="NCBI Taxonomy" id="2493646"/>
    <lineage>
        <taxon>Eukaryota</taxon>
        <taxon>Metazoa</taxon>
        <taxon>Spiralia</taxon>
        <taxon>Lophotrochozoa</taxon>
        <taxon>Mollusca</taxon>
        <taxon>Bivalvia</taxon>
        <taxon>Autobranchia</taxon>
        <taxon>Heteroconchia</taxon>
        <taxon>Palaeoheterodonta</taxon>
        <taxon>Unionida</taxon>
        <taxon>Unionoidea</taxon>
        <taxon>Unionidae</taxon>
        <taxon>Ambleminae</taxon>
        <taxon>Lampsilini</taxon>
        <taxon>Potamilus</taxon>
    </lineage>
</organism>
<keyword evidence="5 9" id="KW-0472">Membrane</keyword>
<keyword evidence="3 9" id="KW-1133">Transmembrane helix</keyword>
<gene>
    <name evidence="11" type="ORF">CHS0354_032350</name>
</gene>
<feature type="domain" description="G-protein coupled receptors family 1 profile" evidence="10">
    <location>
        <begin position="28"/>
        <end position="295"/>
    </location>
</feature>
<keyword evidence="6 8" id="KW-0675">Receptor</keyword>
<feature type="transmembrane region" description="Helical" evidence="9">
    <location>
        <begin position="89"/>
        <end position="109"/>
    </location>
</feature>
<dbReference type="CDD" id="cd00637">
    <property type="entry name" value="7tm_classA_rhodopsin-like"/>
    <property type="match status" value="1"/>
</dbReference>
<protein>
    <recommendedName>
        <fullName evidence="10">G-protein coupled receptors family 1 profile domain-containing protein</fullName>
    </recommendedName>
</protein>
<evidence type="ECO:0000256" key="5">
    <source>
        <dbReference type="ARBA" id="ARBA00023136"/>
    </source>
</evidence>
<keyword evidence="4 8" id="KW-0297">G-protein coupled receptor</keyword>
<evidence type="ECO:0000256" key="9">
    <source>
        <dbReference type="SAM" id="Phobius"/>
    </source>
</evidence>
<name>A0AAE0WDA3_9BIVA</name>
<dbReference type="AlphaFoldDB" id="A0AAE0WDA3"/>
<evidence type="ECO:0000256" key="6">
    <source>
        <dbReference type="ARBA" id="ARBA00023170"/>
    </source>
</evidence>
<dbReference type="PRINTS" id="PR00237">
    <property type="entry name" value="GPCRRHODOPSN"/>
</dbReference>
<dbReference type="PROSITE" id="PS00237">
    <property type="entry name" value="G_PROTEIN_RECEP_F1_1"/>
    <property type="match status" value="1"/>
</dbReference>
<evidence type="ECO:0000256" key="4">
    <source>
        <dbReference type="ARBA" id="ARBA00023040"/>
    </source>
</evidence>
<comment type="similarity">
    <text evidence="8">Belongs to the G-protein coupled receptor 1 family.</text>
</comment>
<proteinExistence type="inferred from homology"/>
<dbReference type="PANTHER" id="PTHR45695:SF22">
    <property type="entry name" value="G-PROTEIN COUPLED RECEPTORS FAMILY 1 PROFILE DOMAIN-CONTAINING PROTEIN"/>
    <property type="match status" value="1"/>
</dbReference>
<sequence>MSQSDEKNARDLAFYISMLVICVFSVLMNFLVLIVILKGSKRRISMDFYIFNLTLCDILQAGVVLPLHFKNAAESKEGFDGGEVECKLIMFLPLMAVMASISTMVAIAIDRCQTIVRNRRLQVQHSLWIITGIWLISVSSPQLYEYNMHYNSKENRTAFIKECGSHGIVKNFQTIYAACVFLIAYAIPTVLLLVGYTCIIIHIWKTSLILRNQGPSEHAVNSPGLSNPFTKKKTRVLKMLITIVVVFILLWTPYFVAFAFEEIRGEDDTASQGGCLHIVGEMITTASTATNPIIYIHFSQKFRRSLAKVICWGKKLNNVVNPLI</sequence>
<dbReference type="PANTHER" id="PTHR45695">
    <property type="entry name" value="LEUCOKININ RECEPTOR-RELATED"/>
    <property type="match status" value="1"/>
</dbReference>
<evidence type="ECO:0000256" key="1">
    <source>
        <dbReference type="ARBA" id="ARBA00004141"/>
    </source>
</evidence>
<evidence type="ECO:0000256" key="3">
    <source>
        <dbReference type="ARBA" id="ARBA00022989"/>
    </source>
</evidence>
<dbReference type="InterPro" id="IPR000276">
    <property type="entry name" value="GPCR_Rhodpsn"/>
</dbReference>
<dbReference type="GO" id="GO:0005886">
    <property type="term" value="C:plasma membrane"/>
    <property type="evidence" value="ECO:0007669"/>
    <property type="project" value="TreeGrafter"/>
</dbReference>
<reference evidence="11" key="1">
    <citation type="journal article" date="2021" name="Genome Biol. Evol.">
        <title>A High-Quality Reference Genome for a Parasitic Bivalve with Doubly Uniparental Inheritance (Bivalvia: Unionida).</title>
        <authorList>
            <person name="Smith C.H."/>
        </authorList>
    </citation>
    <scope>NUCLEOTIDE SEQUENCE</scope>
    <source>
        <strain evidence="11">CHS0354</strain>
    </source>
</reference>
<feature type="transmembrane region" description="Helical" evidence="9">
    <location>
        <begin position="236"/>
        <end position="256"/>
    </location>
</feature>
<keyword evidence="12" id="KW-1185">Reference proteome</keyword>